<gene>
    <name evidence="1" type="ORF">ACEZDB_03010</name>
</gene>
<evidence type="ECO:0000313" key="2">
    <source>
        <dbReference type="Proteomes" id="UP001592530"/>
    </source>
</evidence>
<proteinExistence type="predicted"/>
<accession>A0ABV6WUA1</accession>
<comment type="caution">
    <text evidence="1">The sequence shown here is derived from an EMBL/GenBank/DDBJ whole genome shotgun (WGS) entry which is preliminary data.</text>
</comment>
<reference evidence="1 2" key="1">
    <citation type="submission" date="2024-09" db="EMBL/GenBank/DDBJ databases">
        <authorList>
            <person name="Lee S.D."/>
        </authorList>
    </citation>
    <scope>NUCLEOTIDE SEQUENCE [LARGE SCALE GENOMIC DNA]</scope>
    <source>
        <strain evidence="1 2">N1-3</strain>
    </source>
</reference>
<dbReference type="EMBL" id="JBHEZY010000001">
    <property type="protein sequence ID" value="MFC1429623.1"/>
    <property type="molecule type" value="Genomic_DNA"/>
</dbReference>
<dbReference type="RefSeq" id="WP_380548353.1">
    <property type="nucleotide sequence ID" value="NZ_JBHEZY010000001.1"/>
</dbReference>
<name>A0ABV6WUA1_9ACTN</name>
<protein>
    <submittedName>
        <fullName evidence="1">Uncharacterized protein</fullName>
    </submittedName>
</protein>
<dbReference type="Proteomes" id="UP001592530">
    <property type="component" value="Unassembled WGS sequence"/>
</dbReference>
<organism evidence="1 2">
    <name type="scientific">Streptacidiphilus alkalitolerans</name>
    <dbReference type="NCBI Taxonomy" id="3342712"/>
    <lineage>
        <taxon>Bacteria</taxon>
        <taxon>Bacillati</taxon>
        <taxon>Actinomycetota</taxon>
        <taxon>Actinomycetes</taxon>
        <taxon>Kitasatosporales</taxon>
        <taxon>Streptomycetaceae</taxon>
        <taxon>Streptacidiphilus</taxon>
    </lineage>
</organism>
<evidence type="ECO:0000313" key="1">
    <source>
        <dbReference type="EMBL" id="MFC1429623.1"/>
    </source>
</evidence>
<sequence>MGDIFAWAARTTVPEVEAFEQAGVPVNEFTVAGGCAARSMSSAPGSGRRWRFDGGSV</sequence>